<organism evidence="5 6">
    <name type="scientific">Ignelater luminosus</name>
    <name type="common">Cucubano</name>
    <name type="synonym">Pyrophorus luminosus</name>
    <dbReference type="NCBI Taxonomy" id="2038154"/>
    <lineage>
        <taxon>Eukaryota</taxon>
        <taxon>Metazoa</taxon>
        <taxon>Ecdysozoa</taxon>
        <taxon>Arthropoda</taxon>
        <taxon>Hexapoda</taxon>
        <taxon>Insecta</taxon>
        <taxon>Pterygota</taxon>
        <taxon>Neoptera</taxon>
        <taxon>Endopterygota</taxon>
        <taxon>Coleoptera</taxon>
        <taxon>Polyphaga</taxon>
        <taxon>Elateriformia</taxon>
        <taxon>Elateroidea</taxon>
        <taxon>Elateridae</taxon>
        <taxon>Agrypninae</taxon>
        <taxon>Pyrophorini</taxon>
        <taxon>Ignelater</taxon>
    </lineage>
</organism>
<evidence type="ECO:0000313" key="6">
    <source>
        <dbReference type="Proteomes" id="UP000801492"/>
    </source>
</evidence>
<comment type="caution">
    <text evidence="5">The sequence shown here is derived from an EMBL/GenBank/DDBJ whole genome shotgun (WGS) entry which is preliminary data.</text>
</comment>
<dbReference type="AlphaFoldDB" id="A0A8K0CRB1"/>
<dbReference type="GO" id="GO:0004550">
    <property type="term" value="F:nucleoside diphosphate kinase activity"/>
    <property type="evidence" value="ECO:0007669"/>
    <property type="project" value="TreeGrafter"/>
</dbReference>
<accession>A0A8K0CRB1</accession>
<dbReference type="GO" id="GO:0006235">
    <property type="term" value="P:dTTP biosynthetic process"/>
    <property type="evidence" value="ECO:0007669"/>
    <property type="project" value="TreeGrafter"/>
</dbReference>
<name>A0A8K0CRB1_IGNLU</name>
<evidence type="ECO:0000313" key="5">
    <source>
        <dbReference type="EMBL" id="KAF2892208.1"/>
    </source>
</evidence>
<evidence type="ECO:0000256" key="1">
    <source>
        <dbReference type="ARBA" id="ARBA00009776"/>
    </source>
</evidence>
<keyword evidence="2" id="KW-0547">Nucleotide-binding</keyword>
<gene>
    <name evidence="5" type="ORF">ILUMI_13952</name>
</gene>
<dbReference type="InterPro" id="IPR039430">
    <property type="entry name" value="Thymidylate_kin-like_dom"/>
</dbReference>
<dbReference type="OrthoDB" id="425602at2759"/>
<protein>
    <recommendedName>
        <fullName evidence="4">Thymidylate kinase-like domain-containing protein</fullName>
    </recommendedName>
</protein>
<dbReference type="PANTHER" id="PTHR10344:SF4">
    <property type="entry name" value="UMP-CMP KINASE 2, MITOCHONDRIAL"/>
    <property type="match status" value="1"/>
</dbReference>
<proteinExistence type="inferred from homology"/>
<feature type="domain" description="Thymidylate kinase-like" evidence="4">
    <location>
        <begin position="90"/>
        <end position="248"/>
    </location>
</feature>
<reference evidence="5" key="1">
    <citation type="submission" date="2019-08" db="EMBL/GenBank/DDBJ databases">
        <title>The genome of the North American firefly Photinus pyralis.</title>
        <authorList>
            <consortium name="Photinus pyralis genome working group"/>
            <person name="Fallon T.R."/>
            <person name="Sander Lower S.E."/>
            <person name="Weng J.-K."/>
        </authorList>
    </citation>
    <scope>NUCLEOTIDE SEQUENCE</scope>
    <source>
        <strain evidence="5">TRF0915ILg1</strain>
        <tissue evidence="5">Whole body</tissue>
    </source>
</reference>
<dbReference type="PANTHER" id="PTHR10344">
    <property type="entry name" value="THYMIDYLATE KINASE"/>
    <property type="match status" value="1"/>
</dbReference>
<dbReference type="EMBL" id="VTPC01008868">
    <property type="protein sequence ID" value="KAF2892208.1"/>
    <property type="molecule type" value="Genomic_DNA"/>
</dbReference>
<dbReference type="GO" id="GO:0005524">
    <property type="term" value="F:ATP binding"/>
    <property type="evidence" value="ECO:0007669"/>
    <property type="project" value="UniProtKB-KW"/>
</dbReference>
<evidence type="ECO:0000256" key="2">
    <source>
        <dbReference type="ARBA" id="ARBA00022741"/>
    </source>
</evidence>
<evidence type="ECO:0000256" key="3">
    <source>
        <dbReference type="ARBA" id="ARBA00022840"/>
    </source>
</evidence>
<dbReference type="GO" id="GO:0006227">
    <property type="term" value="P:dUDP biosynthetic process"/>
    <property type="evidence" value="ECO:0007669"/>
    <property type="project" value="TreeGrafter"/>
</dbReference>
<dbReference type="GO" id="GO:0006233">
    <property type="term" value="P:dTDP biosynthetic process"/>
    <property type="evidence" value="ECO:0007669"/>
    <property type="project" value="TreeGrafter"/>
</dbReference>
<comment type="similarity">
    <text evidence="1">Belongs to the thymidylate kinase family.</text>
</comment>
<dbReference type="InterPro" id="IPR027417">
    <property type="entry name" value="P-loop_NTPase"/>
</dbReference>
<sequence length="281" mass="31936">MLLVIKRSSYSCHCMCRTLLTDSNILKEAKKLPMAQPILYPTLESVLNVFNDPKFKDRNDVKHLIKIYDDIKGEQQIGEEKTKKHPLIVIEGLDGTGKTTITRKLSNRIGAELFCTPPPCMHSIRDLFDDDSLLRTAYYAMGNYVAALQISQMLKKMPVVLDRFWHSTTAYALAQAVNDNPGEIKLPPTGDSVYRWPADLLKPDIVILLTVSEHARIKRQSRRQTITPQEKLLKSDISFRENVLTAYKNMWDPAVEIVNGDPFPKTVTNAILEKIEGLLQQ</sequence>
<dbReference type="Pfam" id="PF02223">
    <property type="entry name" value="Thymidylate_kin"/>
    <property type="match status" value="1"/>
</dbReference>
<dbReference type="SUPFAM" id="SSF52540">
    <property type="entry name" value="P-loop containing nucleoside triphosphate hydrolases"/>
    <property type="match status" value="1"/>
</dbReference>
<keyword evidence="6" id="KW-1185">Reference proteome</keyword>
<dbReference type="Proteomes" id="UP000801492">
    <property type="component" value="Unassembled WGS sequence"/>
</dbReference>
<dbReference type="Gene3D" id="3.40.50.300">
    <property type="entry name" value="P-loop containing nucleotide triphosphate hydrolases"/>
    <property type="match status" value="1"/>
</dbReference>
<dbReference type="GO" id="GO:0005739">
    <property type="term" value="C:mitochondrion"/>
    <property type="evidence" value="ECO:0007669"/>
    <property type="project" value="TreeGrafter"/>
</dbReference>
<keyword evidence="3" id="KW-0067">ATP-binding</keyword>
<dbReference type="GO" id="GO:0004798">
    <property type="term" value="F:dTMP kinase activity"/>
    <property type="evidence" value="ECO:0007669"/>
    <property type="project" value="TreeGrafter"/>
</dbReference>
<evidence type="ECO:0000259" key="4">
    <source>
        <dbReference type="Pfam" id="PF02223"/>
    </source>
</evidence>